<dbReference type="SUPFAM" id="SSF46689">
    <property type="entry name" value="Homeodomain-like"/>
    <property type="match status" value="1"/>
</dbReference>
<accession>A0A543JR55</accession>
<dbReference type="Pfam" id="PF16925">
    <property type="entry name" value="TetR_C_13"/>
    <property type="match status" value="1"/>
</dbReference>
<organism evidence="6 7">
    <name type="scientific">Saccharothrix saharensis</name>
    <dbReference type="NCBI Taxonomy" id="571190"/>
    <lineage>
        <taxon>Bacteria</taxon>
        <taxon>Bacillati</taxon>
        <taxon>Actinomycetota</taxon>
        <taxon>Actinomycetes</taxon>
        <taxon>Pseudonocardiales</taxon>
        <taxon>Pseudonocardiaceae</taxon>
        <taxon>Saccharothrix</taxon>
    </lineage>
</organism>
<dbReference type="PANTHER" id="PTHR47506">
    <property type="entry name" value="TRANSCRIPTIONAL REGULATORY PROTEIN"/>
    <property type="match status" value="1"/>
</dbReference>
<dbReference type="PROSITE" id="PS01081">
    <property type="entry name" value="HTH_TETR_1"/>
    <property type="match status" value="1"/>
</dbReference>
<dbReference type="AlphaFoldDB" id="A0A543JR55"/>
<comment type="caution">
    <text evidence="6">The sequence shown here is derived from an EMBL/GenBank/DDBJ whole genome shotgun (WGS) entry which is preliminary data.</text>
</comment>
<evidence type="ECO:0000313" key="7">
    <source>
        <dbReference type="Proteomes" id="UP000316628"/>
    </source>
</evidence>
<evidence type="ECO:0000256" key="4">
    <source>
        <dbReference type="PROSITE-ProRule" id="PRU00335"/>
    </source>
</evidence>
<dbReference type="InterPro" id="IPR001647">
    <property type="entry name" value="HTH_TetR"/>
</dbReference>
<sequence>MVRPKAFDPDSVLDHAMKTFWSKGFMATTVQDLVESTGLGRGSLYNAFTSKEHLFRDALRRYDSVWTARQEQVLAGPGSLRDRVSALLMTVVDEETTQGPPRGCLAVNAALELADQDPAVRELVREVFVRMENALHEAIRVAQATGEVTADDDARALALYVLNSMYGLRVLGKTASRESLVGVVEMVLRAL</sequence>
<dbReference type="Gene3D" id="1.10.10.60">
    <property type="entry name" value="Homeodomain-like"/>
    <property type="match status" value="1"/>
</dbReference>
<keyword evidence="2 4" id="KW-0238">DNA-binding</keyword>
<dbReference type="InterPro" id="IPR036271">
    <property type="entry name" value="Tet_transcr_reg_TetR-rel_C_sf"/>
</dbReference>
<reference evidence="6 7" key="1">
    <citation type="submission" date="2019-06" db="EMBL/GenBank/DDBJ databases">
        <title>Sequencing the genomes of 1000 actinobacteria strains.</title>
        <authorList>
            <person name="Klenk H.-P."/>
        </authorList>
    </citation>
    <scope>NUCLEOTIDE SEQUENCE [LARGE SCALE GENOMIC DNA]</scope>
    <source>
        <strain evidence="6 7">DSM 45456</strain>
    </source>
</reference>
<name>A0A543JR55_9PSEU</name>
<keyword evidence="3" id="KW-0804">Transcription</keyword>
<dbReference type="RefSeq" id="WP_141983376.1">
    <property type="nucleotide sequence ID" value="NZ_VFPP01000001.1"/>
</dbReference>
<proteinExistence type="predicted"/>
<feature type="domain" description="HTH tetR-type" evidence="5">
    <location>
        <begin position="6"/>
        <end position="66"/>
    </location>
</feature>
<dbReference type="InterPro" id="IPR009057">
    <property type="entry name" value="Homeodomain-like_sf"/>
</dbReference>
<evidence type="ECO:0000256" key="2">
    <source>
        <dbReference type="ARBA" id="ARBA00023125"/>
    </source>
</evidence>
<dbReference type="OrthoDB" id="9805134at2"/>
<keyword evidence="1" id="KW-0805">Transcription regulation</keyword>
<evidence type="ECO:0000313" key="6">
    <source>
        <dbReference type="EMBL" id="TQM85323.1"/>
    </source>
</evidence>
<dbReference type="InterPro" id="IPR023772">
    <property type="entry name" value="DNA-bd_HTH_TetR-type_CS"/>
</dbReference>
<gene>
    <name evidence="6" type="ORF">FHX81_7802</name>
</gene>
<dbReference type="PRINTS" id="PR00455">
    <property type="entry name" value="HTHTETR"/>
</dbReference>
<dbReference type="Pfam" id="PF00440">
    <property type="entry name" value="TetR_N"/>
    <property type="match status" value="1"/>
</dbReference>
<dbReference type="InterPro" id="IPR011075">
    <property type="entry name" value="TetR_C"/>
</dbReference>
<dbReference type="EMBL" id="VFPP01000001">
    <property type="protein sequence ID" value="TQM85323.1"/>
    <property type="molecule type" value="Genomic_DNA"/>
</dbReference>
<evidence type="ECO:0000259" key="5">
    <source>
        <dbReference type="PROSITE" id="PS50977"/>
    </source>
</evidence>
<evidence type="ECO:0000256" key="1">
    <source>
        <dbReference type="ARBA" id="ARBA00023015"/>
    </source>
</evidence>
<dbReference type="SUPFAM" id="SSF48498">
    <property type="entry name" value="Tetracyclin repressor-like, C-terminal domain"/>
    <property type="match status" value="1"/>
</dbReference>
<feature type="DNA-binding region" description="H-T-H motif" evidence="4">
    <location>
        <begin position="29"/>
        <end position="48"/>
    </location>
</feature>
<evidence type="ECO:0000256" key="3">
    <source>
        <dbReference type="ARBA" id="ARBA00023163"/>
    </source>
</evidence>
<dbReference type="Proteomes" id="UP000316628">
    <property type="component" value="Unassembled WGS sequence"/>
</dbReference>
<dbReference type="PANTHER" id="PTHR47506:SF1">
    <property type="entry name" value="HTH-TYPE TRANSCRIPTIONAL REGULATOR YJDC"/>
    <property type="match status" value="1"/>
</dbReference>
<dbReference type="PROSITE" id="PS50977">
    <property type="entry name" value="HTH_TETR_2"/>
    <property type="match status" value="1"/>
</dbReference>
<dbReference type="Gene3D" id="1.10.357.10">
    <property type="entry name" value="Tetracycline Repressor, domain 2"/>
    <property type="match status" value="1"/>
</dbReference>
<dbReference type="GO" id="GO:0003677">
    <property type="term" value="F:DNA binding"/>
    <property type="evidence" value="ECO:0007669"/>
    <property type="project" value="UniProtKB-UniRule"/>
</dbReference>
<keyword evidence="7" id="KW-1185">Reference proteome</keyword>
<protein>
    <submittedName>
        <fullName evidence="6">TetR family transcriptional regulator</fullName>
    </submittedName>
</protein>